<dbReference type="PANTHER" id="PTHR24422:SF8">
    <property type="entry name" value="CHEMOTAXIS PROTEIN"/>
    <property type="match status" value="1"/>
</dbReference>
<reference evidence="2 3" key="1">
    <citation type="submission" date="2013-07" db="EMBL/GenBank/DDBJ databases">
        <title>Completed genome of Sphingomonas sanxanigenens NX02.</title>
        <authorList>
            <person name="Ma T."/>
            <person name="Huang H."/>
            <person name="Wu M."/>
            <person name="Li X."/>
            <person name="Li G."/>
        </authorList>
    </citation>
    <scope>NUCLEOTIDE SEQUENCE [LARGE SCALE GENOMIC DNA]</scope>
    <source>
        <strain evidence="2 3">NX02</strain>
    </source>
</reference>
<feature type="domain" description="CheR-type methyltransferase" evidence="1">
    <location>
        <begin position="1"/>
        <end position="253"/>
    </location>
</feature>
<dbReference type="STRING" id="1123269.NX02_24575"/>
<dbReference type="KEGG" id="ssan:NX02_24575"/>
<gene>
    <name evidence="2" type="ORF">NX02_24575</name>
</gene>
<evidence type="ECO:0000313" key="3">
    <source>
        <dbReference type="Proteomes" id="UP000018851"/>
    </source>
</evidence>
<dbReference type="Gene3D" id="3.40.50.150">
    <property type="entry name" value="Vaccinia Virus protein VP39"/>
    <property type="match status" value="1"/>
</dbReference>
<dbReference type="PANTHER" id="PTHR24422">
    <property type="entry name" value="CHEMOTAXIS PROTEIN METHYLTRANSFERASE"/>
    <property type="match status" value="1"/>
</dbReference>
<dbReference type="RefSeq" id="WP_025294631.1">
    <property type="nucleotide sequence ID" value="NZ_CP006644.1"/>
</dbReference>
<dbReference type="PROSITE" id="PS50123">
    <property type="entry name" value="CHER"/>
    <property type="match status" value="1"/>
</dbReference>
<dbReference type="PATRIC" id="fig|1123269.5.peg.4814"/>
<protein>
    <recommendedName>
        <fullName evidence="1">CheR-type methyltransferase domain-containing protein</fullName>
    </recommendedName>
</protein>
<dbReference type="InterPro" id="IPR000780">
    <property type="entry name" value="CheR_MeTrfase"/>
</dbReference>
<dbReference type="InterPro" id="IPR050903">
    <property type="entry name" value="Bact_Chemotaxis_MeTrfase"/>
</dbReference>
<dbReference type="Pfam" id="PF01739">
    <property type="entry name" value="CheR"/>
    <property type="match status" value="1"/>
</dbReference>
<organism evidence="2 3">
    <name type="scientific">Sphingomonas sanxanigenens DSM 19645 = NX02</name>
    <dbReference type="NCBI Taxonomy" id="1123269"/>
    <lineage>
        <taxon>Bacteria</taxon>
        <taxon>Pseudomonadati</taxon>
        <taxon>Pseudomonadota</taxon>
        <taxon>Alphaproteobacteria</taxon>
        <taxon>Sphingomonadales</taxon>
        <taxon>Sphingomonadaceae</taxon>
        <taxon>Sphingomonas</taxon>
    </lineage>
</organism>
<dbReference type="InterPro" id="IPR029063">
    <property type="entry name" value="SAM-dependent_MTases_sf"/>
</dbReference>
<dbReference type="OrthoDB" id="9816309at2"/>
<dbReference type="SMART" id="SM00138">
    <property type="entry name" value="MeTrc"/>
    <property type="match status" value="1"/>
</dbReference>
<dbReference type="Proteomes" id="UP000018851">
    <property type="component" value="Chromosome"/>
</dbReference>
<name>W0AJ07_9SPHN</name>
<evidence type="ECO:0000313" key="2">
    <source>
        <dbReference type="EMBL" id="AHE56522.1"/>
    </source>
</evidence>
<dbReference type="GO" id="GO:0008757">
    <property type="term" value="F:S-adenosylmethionine-dependent methyltransferase activity"/>
    <property type="evidence" value="ECO:0007669"/>
    <property type="project" value="InterPro"/>
</dbReference>
<keyword evidence="3" id="KW-1185">Reference proteome</keyword>
<dbReference type="eggNOG" id="COG1352">
    <property type="taxonomic scope" value="Bacteria"/>
</dbReference>
<dbReference type="AlphaFoldDB" id="W0AJ07"/>
<dbReference type="PRINTS" id="PR00996">
    <property type="entry name" value="CHERMTFRASE"/>
</dbReference>
<sequence>MIADDLDEEAIEVDLFLLALQRRHGYDLHHYAQASLRRRVKQAAVTLAGGSILDLTTRMLREPALLTEIIAGISVPVSEMFRDPFVFRTLRDEVLPVLASWPRIVIWQAGCAHGEETYSLAIQLEEAGLYDRTTIHATDFSTLALERAREGIYPLRYARDYARSYLEAGGQRSFTDYCRAGYEHIKMDDRLRRNIHFHNHNLTVDGPFCEAQLILCRNVLIYFDNVLQDQVVGLFASSLARGGFLCLGTKESLQFTASAAQLEPVDKRARIFRKTEVRRD</sequence>
<proteinExistence type="predicted"/>
<dbReference type="EMBL" id="CP006644">
    <property type="protein sequence ID" value="AHE56522.1"/>
    <property type="molecule type" value="Genomic_DNA"/>
</dbReference>
<dbReference type="InterPro" id="IPR022642">
    <property type="entry name" value="CheR_C"/>
</dbReference>
<dbReference type="SUPFAM" id="SSF53335">
    <property type="entry name" value="S-adenosyl-L-methionine-dependent methyltransferases"/>
    <property type="match status" value="1"/>
</dbReference>
<evidence type="ECO:0000259" key="1">
    <source>
        <dbReference type="PROSITE" id="PS50123"/>
    </source>
</evidence>
<dbReference type="HOGENOM" id="CLU_025854_1_0_5"/>
<accession>W0AJ07</accession>